<dbReference type="EMBL" id="BEZZ01272262">
    <property type="protein sequence ID" value="GCC49750.1"/>
    <property type="molecule type" value="Genomic_DNA"/>
</dbReference>
<comment type="caution">
    <text evidence="1">The sequence shown here is derived from an EMBL/GenBank/DDBJ whole genome shotgun (WGS) entry which is preliminary data.</text>
</comment>
<protein>
    <submittedName>
        <fullName evidence="1">Uncharacterized protein</fullName>
    </submittedName>
</protein>
<evidence type="ECO:0000313" key="2">
    <source>
        <dbReference type="Proteomes" id="UP000287033"/>
    </source>
</evidence>
<name>A0A401U4F2_CHIPU</name>
<feature type="non-terminal residue" evidence="1">
    <location>
        <position position="46"/>
    </location>
</feature>
<gene>
    <name evidence="1" type="ORF">chiPu_0033780</name>
</gene>
<dbReference type="AlphaFoldDB" id="A0A401U4F2"/>
<evidence type="ECO:0000313" key="1">
    <source>
        <dbReference type="EMBL" id="GCC49750.1"/>
    </source>
</evidence>
<dbReference type="Proteomes" id="UP000287033">
    <property type="component" value="Unassembled WGS sequence"/>
</dbReference>
<accession>A0A401U4F2</accession>
<reference evidence="1 2" key="1">
    <citation type="journal article" date="2018" name="Nat. Ecol. Evol.">
        <title>Shark genomes provide insights into elasmobranch evolution and the origin of vertebrates.</title>
        <authorList>
            <person name="Hara Y"/>
            <person name="Yamaguchi K"/>
            <person name="Onimaru K"/>
            <person name="Kadota M"/>
            <person name="Koyanagi M"/>
            <person name="Keeley SD"/>
            <person name="Tatsumi K"/>
            <person name="Tanaka K"/>
            <person name="Motone F"/>
            <person name="Kageyama Y"/>
            <person name="Nozu R"/>
            <person name="Adachi N"/>
            <person name="Nishimura O"/>
            <person name="Nakagawa R"/>
            <person name="Tanegashima C"/>
            <person name="Kiyatake I"/>
            <person name="Matsumoto R"/>
            <person name="Murakumo K"/>
            <person name="Nishida K"/>
            <person name="Terakita A"/>
            <person name="Kuratani S"/>
            <person name="Sato K"/>
            <person name="Hyodo S Kuraku.S."/>
        </authorList>
    </citation>
    <scope>NUCLEOTIDE SEQUENCE [LARGE SCALE GENOMIC DNA]</scope>
</reference>
<organism evidence="1 2">
    <name type="scientific">Chiloscyllium punctatum</name>
    <name type="common">Brownbanded bambooshark</name>
    <name type="synonym">Hemiscyllium punctatum</name>
    <dbReference type="NCBI Taxonomy" id="137246"/>
    <lineage>
        <taxon>Eukaryota</taxon>
        <taxon>Metazoa</taxon>
        <taxon>Chordata</taxon>
        <taxon>Craniata</taxon>
        <taxon>Vertebrata</taxon>
        <taxon>Chondrichthyes</taxon>
        <taxon>Elasmobranchii</taxon>
        <taxon>Galeomorphii</taxon>
        <taxon>Galeoidea</taxon>
        <taxon>Orectolobiformes</taxon>
        <taxon>Hemiscylliidae</taxon>
        <taxon>Chiloscyllium</taxon>
    </lineage>
</organism>
<sequence>MQSLLSTLNDAAMHWDAWPKMLRRLMDEAGVAGAALIVTNKTTGTV</sequence>
<keyword evidence="2" id="KW-1185">Reference proteome</keyword>
<proteinExistence type="predicted"/>